<protein>
    <recommendedName>
        <fullName evidence="2">DUF4350 domain-containing protein</fullName>
    </recommendedName>
</protein>
<dbReference type="EMBL" id="BAGZ01000003">
    <property type="protein sequence ID" value="GAB76787.1"/>
    <property type="molecule type" value="Genomic_DNA"/>
</dbReference>
<sequence>MKSMGRPLGAIGIVLAVVAAALIGTYWISGDRIGPEEGNLNSATASGGAALSALLRERAQVDVRMARTSSELGNPHEGTFVIATENKIPAEALGSVRSHASRAKTLVLIAPHQETLDLFARDIRPLTKIDGGSFNARCTAGWIRAADEIDGRSTLYLSNRGDDQVCFKQVGGGTGLPGSLVGREEGGRRLLVVGNPEMFTNNRLDKLGNAAVALRLLSGHPQLTWYSGVTEKRATDGEPGAAATWHPPWFQPMVLGLTATVVVGMFWRGRRFGRLAREPLPVVVQAGETTLARGRMYRRAHEPGYAATILQQATCRRLAATLALAPSADPGAVAQAASRVCRRSPDDILHTLTRVPQNDADLSAIAGALASLEGEVRRT</sequence>
<keyword evidence="1" id="KW-1133">Transmembrane helix</keyword>
<keyword evidence="1" id="KW-0812">Transmembrane</keyword>
<feature type="domain" description="DUF4350" evidence="2">
    <location>
        <begin position="42"/>
        <end position="217"/>
    </location>
</feature>
<dbReference type="InterPro" id="IPR025646">
    <property type="entry name" value="DUF4350"/>
</dbReference>
<dbReference type="Pfam" id="PF14258">
    <property type="entry name" value="DUF4350"/>
    <property type="match status" value="1"/>
</dbReference>
<dbReference type="OrthoDB" id="5241668at2"/>
<evidence type="ECO:0000256" key="1">
    <source>
        <dbReference type="SAM" id="Phobius"/>
    </source>
</evidence>
<dbReference type="AlphaFoldDB" id="K6W4P7"/>
<evidence type="ECO:0000313" key="4">
    <source>
        <dbReference type="Proteomes" id="UP000008495"/>
    </source>
</evidence>
<keyword evidence="4" id="KW-1185">Reference proteome</keyword>
<gene>
    <name evidence="3" type="ORF">AUCHE_03_00040</name>
</gene>
<evidence type="ECO:0000313" key="3">
    <source>
        <dbReference type="EMBL" id="GAB76787.1"/>
    </source>
</evidence>
<proteinExistence type="predicted"/>
<dbReference type="Proteomes" id="UP000008495">
    <property type="component" value="Unassembled WGS sequence"/>
</dbReference>
<dbReference type="RefSeq" id="WP_006501538.1">
    <property type="nucleotide sequence ID" value="NZ_BAGZ01000003.1"/>
</dbReference>
<dbReference type="STRING" id="100225.SAMN05421595_1921"/>
<name>K6W4P7_9MICO</name>
<comment type="caution">
    <text evidence="3">The sequence shown here is derived from an EMBL/GenBank/DDBJ whole genome shotgun (WGS) entry which is preliminary data.</text>
</comment>
<feature type="transmembrane region" description="Helical" evidence="1">
    <location>
        <begin position="7"/>
        <end position="28"/>
    </location>
</feature>
<evidence type="ECO:0000259" key="2">
    <source>
        <dbReference type="Pfam" id="PF14258"/>
    </source>
</evidence>
<dbReference type="eggNOG" id="ENOG502ZY4N">
    <property type="taxonomic scope" value="Bacteria"/>
</dbReference>
<reference evidence="3 4" key="1">
    <citation type="submission" date="2012-08" db="EMBL/GenBank/DDBJ databases">
        <title>Whole genome shotgun sequence of Austwickia chelonae NBRC 105200.</title>
        <authorList>
            <person name="Yoshida I."/>
            <person name="Hosoyama A."/>
            <person name="Tsuchikane K."/>
            <person name="Katsumata H."/>
            <person name="Ando Y."/>
            <person name="Ohji S."/>
            <person name="Hamada M."/>
            <person name="Tamura T."/>
            <person name="Yamazoe A."/>
            <person name="Yamazaki S."/>
            <person name="Fujita N."/>
        </authorList>
    </citation>
    <scope>NUCLEOTIDE SEQUENCE [LARGE SCALE GENOMIC DNA]</scope>
    <source>
        <strain evidence="3 4">NBRC 105200</strain>
    </source>
</reference>
<accession>K6W4P7</accession>
<keyword evidence="1" id="KW-0472">Membrane</keyword>
<organism evidence="3 4">
    <name type="scientific">Austwickia chelonae NBRC 105200</name>
    <dbReference type="NCBI Taxonomy" id="1184607"/>
    <lineage>
        <taxon>Bacteria</taxon>
        <taxon>Bacillati</taxon>
        <taxon>Actinomycetota</taxon>
        <taxon>Actinomycetes</taxon>
        <taxon>Micrococcales</taxon>
        <taxon>Dermatophilaceae</taxon>
        <taxon>Austwickia</taxon>
    </lineage>
</organism>